<dbReference type="AlphaFoldDB" id="A0A448WU05"/>
<keyword evidence="4" id="KW-1185">Reference proteome</keyword>
<protein>
    <submittedName>
        <fullName evidence="3">Uncharacterized protein</fullName>
    </submittedName>
</protein>
<sequence length="102" mass="11599">MPDICKRLEAALLEVSRQRKMLEHDEERAKSTLSELNYLRNQIINLTRRLRQTECELAQSRARLQHRLIPGSVSSGQASIKSNCQPPEQLEHSLSSSSQAAM</sequence>
<dbReference type="EMBL" id="CAAALY010044972">
    <property type="protein sequence ID" value="VEL20146.1"/>
    <property type="molecule type" value="Genomic_DNA"/>
</dbReference>
<feature type="coiled-coil region" evidence="1">
    <location>
        <begin position="5"/>
        <end position="63"/>
    </location>
</feature>
<evidence type="ECO:0000313" key="4">
    <source>
        <dbReference type="Proteomes" id="UP000784294"/>
    </source>
</evidence>
<evidence type="ECO:0000313" key="3">
    <source>
        <dbReference type="EMBL" id="VEL20146.1"/>
    </source>
</evidence>
<accession>A0A448WU05</accession>
<feature type="compositionally biased region" description="Polar residues" evidence="2">
    <location>
        <begin position="72"/>
        <end position="85"/>
    </location>
</feature>
<evidence type="ECO:0000256" key="2">
    <source>
        <dbReference type="SAM" id="MobiDB-lite"/>
    </source>
</evidence>
<gene>
    <name evidence="3" type="ORF">PXEA_LOCUS13586</name>
</gene>
<organism evidence="3 4">
    <name type="scientific">Protopolystoma xenopodis</name>
    <dbReference type="NCBI Taxonomy" id="117903"/>
    <lineage>
        <taxon>Eukaryota</taxon>
        <taxon>Metazoa</taxon>
        <taxon>Spiralia</taxon>
        <taxon>Lophotrochozoa</taxon>
        <taxon>Platyhelminthes</taxon>
        <taxon>Monogenea</taxon>
        <taxon>Polyopisthocotylea</taxon>
        <taxon>Polystomatidea</taxon>
        <taxon>Polystomatidae</taxon>
        <taxon>Protopolystoma</taxon>
    </lineage>
</organism>
<comment type="caution">
    <text evidence="3">The sequence shown here is derived from an EMBL/GenBank/DDBJ whole genome shotgun (WGS) entry which is preliminary data.</text>
</comment>
<feature type="compositionally biased region" description="Low complexity" evidence="2">
    <location>
        <begin position="86"/>
        <end position="102"/>
    </location>
</feature>
<proteinExistence type="predicted"/>
<feature type="region of interest" description="Disordered" evidence="2">
    <location>
        <begin position="68"/>
        <end position="102"/>
    </location>
</feature>
<evidence type="ECO:0000256" key="1">
    <source>
        <dbReference type="SAM" id="Coils"/>
    </source>
</evidence>
<keyword evidence="1" id="KW-0175">Coiled coil</keyword>
<dbReference type="Proteomes" id="UP000784294">
    <property type="component" value="Unassembled WGS sequence"/>
</dbReference>
<name>A0A448WU05_9PLAT</name>
<reference evidence="3" key="1">
    <citation type="submission" date="2018-11" db="EMBL/GenBank/DDBJ databases">
        <authorList>
            <consortium name="Pathogen Informatics"/>
        </authorList>
    </citation>
    <scope>NUCLEOTIDE SEQUENCE</scope>
</reference>